<dbReference type="RefSeq" id="WP_091291662.1">
    <property type="nucleotide sequence ID" value="NZ_FNON01000004.1"/>
</dbReference>
<keyword evidence="2 9" id="KW-0963">Cytoplasm</keyword>
<evidence type="ECO:0000313" key="14">
    <source>
        <dbReference type="Proteomes" id="UP000199515"/>
    </source>
</evidence>
<dbReference type="PROSITE" id="PS00178">
    <property type="entry name" value="AA_TRNA_LIGASE_I"/>
    <property type="match status" value="1"/>
</dbReference>
<keyword evidence="5 9" id="KW-0067">ATP-binding</keyword>
<dbReference type="Gene3D" id="3.30.1360.70">
    <property type="entry name" value="Arginyl tRNA synthetase N-terminal domain"/>
    <property type="match status" value="1"/>
</dbReference>
<dbReference type="FunFam" id="3.40.50.620:FF:000116">
    <property type="entry name" value="Arginine--tRNA ligase"/>
    <property type="match status" value="1"/>
</dbReference>
<evidence type="ECO:0000256" key="6">
    <source>
        <dbReference type="ARBA" id="ARBA00022917"/>
    </source>
</evidence>
<comment type="catalytic activity">
    <reaction evidence="8 9">
        <text>tRNA(Arg) + L-arginine + ATP = L-arginyl-tRNA(Arg) + AMP + diphosphate</text>
        <dbReference type="Rhea" id="RHEA:20301"/>
        <dbReference type="Rhea" id="RHEA-COMP:9658"/>
        <dbReference type="Rhea" id="RHEA-COMP:9673"/>
        <dbReference type="ChEBI" id="CHEBI:30616"/>
        <dbReference type="ChEBI" id="CHEBI:32682"/>
        <dbReference type="ChEBI" id="CHEBI:33019"/>
        <dbReference type="ChEBI" id="CHEBI:78442"/>
        <dbReference type="ChEBI" id="CHEBI:78513"/>
        <dbReference type="ChEBI" id="CHEBI:456215"/>
        <dbReference type="EC" id="6.1.1.19"/>
    </reaction>
</comment>
<sequence>MNSDLGMELAGRVTRAIQAATGLVLTHEEALVRPSARAGVDYQCDGAMSLGKKLGKAPREIAAQLVEQLDSDDLIGEATVAGPGFVNLVLGTEALQDKANALLDDPRFGVTEAKPRRIAIDYGSPNVAKEMHVGHLRSAIIGDALARMLRFAGHEVLPHNHLGDWGTPFGMLIEHLPEVTGDIADLNAFYREARARFDADPEFADRARKRVVLLQSGDEPTLRRWQQLVDESLKHFDEVYELLGVRLTREDVYGESFYNPYLDGVVEALEGISEISDGAVCVFPEGFTNREGDRLPLIVRKRDGGYGYAATDFATFRYWTGERGATDLLYVVGTPQAQHFAMLFAVCRQAGWLTGEHHAEHLGFGSVLGEDGKMMKTRAGKSIRLVELLTEAVDRAAAIVAERSTLPEAEQAAVARAIGIGAAKYADLSSDRERDYTFSYDRMLAMEGNTNVYLQYANARGRSILAKSDEDGGPILLTEPQERELVLTLLRFPSAFATALESYAPHKLCTYLYDLATAFSQFYTHCNVLKEENAEVRKSRLSLARLSSDALVLGLSLLGIETPQRL</sequence>
<dbReference type="Pfam" id="PF05746">
    <property type="entry name" value="DALR_1"/>
    <property type="match status" value="1"/>
</dbReference>
<dbReference type="CDD" id="cd00671">
    <property type="entry name" value="ArgRS_core"/>
    <property type="match status" value="1"/>
</dbReference>
<evidence type="ECO:0000256" key="5">
    <source>
        <dbReference type="ARBA" id="ARBA00022840"/>
    </source>
</evidence>
<dbReference type="InterPro" id="IPR005148">
    <property type="entry name" value="Arg-tRNA-synth_N"/>
</dbReference>
<dbReference type="GO" id="GO:0006420">
    <property type="term" value="P:arginyl-tRNA aminoacylation"/>
    <property type="evidence" value="ECO:0007669"/>
    <property type="project" value="UniProtKB-UniRule"/>
</dbReference>
<dbReference type="NCBIfam" id="TIGR00456">
    <property type="entry name" value="argS"/>
    <property type="match status" value="1"/>
</dbReference>
<dbReference type="SMART" id="SM01016">
    <property type="entry name" value="Arg_tRNA_synt_N"/>
    <property type="match status" value="1"/>
</dbReference>
<reference evidence="13 14" key="1">
    <citation type="submission" date="2016-10" db="EMBL/GenBank/DDBJ databases">
        <authorList>
            <person name="de Groot N.N."/>
        </authorList>
    </citation>
    <scope>NUCLEOTIDE SEQUENCE [LARGE SCALE GENOMIC DNA]</scope>
    <source>
        <strain evidence="13 14">CPCC 202699</strain>
    </source>
</reference>
<dbReference type="EMBL" id="FNON01000004">
    <property type="protein sequence ID" value="SDY14769.1"/>
    <property type="molecule type" value="Genomic_DNA"/>
</dbReference>
<dbReference type="OrthoDB" id="9803211at2"/>
<dbReference type="Pfam" id="PF03485">
    <property type="entry name" value="Arg_tRNA_synt_N"/>
    <property type="match status" value="1"/>
</dbReference>
<dbReference type="PANTHER" id="PTHR11956:SF5">
    <property type="entry name" value="ARGININE--TRNA LIGASE, CYTOPLASMIC"/>
    <property type="match status" value="1"/>
</dbReference>
<evidence type="ECO:0000256" key="10">
    <source>
        <dbReference type="RuleBase" id="RU363038"/>
    </source>
</evidence>
<evidence type="ECO:0000256" key="8">
    <source>
        <dbReference type="ARBA" id="ARBA00049339"/>
    </source>
</evidence>
<evidence type="ECO:0000256" key="1">
    <source>
        <dbReference type="ARBA" id="ARBA00005594"/>
    </source>
</evidence>
<dbReference type="AlphaFoldDB" id="A0A1H3HJC6"/>
<dbReference type="Pfam" id="PF00750">
    <property type="entry name" value="tRNA-synt_1d"/>
    <property type="match status" value="1"/>
</dbReference>
<dbReference type="InterPro" id="IPR008909">
    <property type="entry name" value="DALR_anticod-bd"/>
</dbReference>
<evidence type="ECO:0000256" key="3">
    <source>
        <dbReference type="ARBA" id="ARBA00022598"/>
    </source>
</evidence>
<keyword evidence="7 9" id="KW-0030">Aminoacyl-tRNA synthetase</keyword>
<dbReference type="SUPFAM" id="SSF55190">
    <property type="entry name" value="Arginyl-tRNA synthetase (ArgRS), N-terminal 'additional' domain"/>
    <property type="match status" value="1"/>
</dbReference>
<comment type="subcellular location">
    <subcellularLocation>
        <location evidence="9">Cytoplasm</location>
    </subcellularLocation>
</comment>
<evidence type="ECO:0000256" key="2">
    <source>
        <dbReference type="ARBA" id="ARBA00022490"/>
    </source>
</evidence>
<name>A0A1H3HJC6_9PSEU</name>
<dbReference type="SUPFAM" id="SSF47323">
    <property type="entry name" value="Anticodon-binding domain of a subclass of class I aminoacyl-tRNA synthetases"/>
    <property type="match status" value="1"/>
</dbReference>
<dbReference type="InterPro" id="IPR009080">
    <property type="entry name" value="tRNAsynth_Ia_anticodon-bd"/>
</dbReference>
<gene>
    <name evidence="9" type="primary">argS</name>
    <name evidence="13" type="ORF">SAMN05421504_104665</name>
</gene>
<feature type="short sequence motif" description="'HIGH' region" evidence="9">
    <location>
        <begin position="125"/>
        <end position="135"/>
    </location>
</feature>
<keyword evidence="14" id="KW-1185">Reference proteome</keyword>
<dbReference type="SUPFAM" id="SSF52374">
    <property type="entry name" value="Nucleotidylyl transferase"/>
    <property type="match status" value="1"/>
</dbReference>
<comment type="subunit">
    <text evidence="9">Monomer.</text>
</comment>
<feature type="domain" description="Arginyl tRNA synthetase N-terminal" evidence="12">
    <location>
        <begin position="7"/>
        <end position="90"/>
    </location>
</feature>
<dbReference type="GO" id="GO:0004814">
    <property type="term" value="F:arginine-tRNA ligase activity"/>
    <property type="evidence" value="ECO:0007669"/>
    <property type="project" value="UniProtKB-UniRule"/>
</dbReference>
<dbReference type="PRINTS" id="PR01038">
    <property type="entry name" value="TRNASYNTHARG"/>
</dbReference>
<keyword evidence="6 9" id="KW-0648">Protein biosynthesis</keyword>
<organism evidence="13 14">
    <name type="scientific">Amycolatopsis xylanica</name>
    <dbReference type="NCBI Taxonomy" id="589385"/>
    <lineage>
        <taxon>Bacteria</taxon>
        <taxon>Bacillati</taxon>
        <taxon>Actinomycetota</taxon>
        <taxon>Actinomycetes</taxon>
        <taxon>Pseudonocardiales</taxon>
        <taxon>Pseudonocardiaceae</taxon>
        <taxon>Amycolatopsis</taxon>
    </lineage>
</organism>
<dbReference type="Proteomes" id="UP000199515">
    <property type="component" value="Unassembled WGS sequence"/>
</dbReference>
<evidence type="ECO:0000259" key="11">
    <source>
        <dbReference type="SMART" id="SM00836"/>
    </source>
</evidence>
<feature type="domain" description="DALR anticodon binding" evidence="11">
    <location>
        <begin position="454"/>
        <end position="566"/>
    </location>
</feature>
<dbReference type="STRING" id="589385.SAMN05421504_104665"/>
<dbReference type="CDD" id="cd07956">
    <property type="entry name" value="Anticodon_Ia_Arg"/>
    <property type="match status" value="1"/>
</dbReference>
<evidence type="ECO:0000256" key="9">
    <source>
        <dbReference type="HAMAP-Rule" id="MF_00123"/>
    </source>
</evidence>
<keyword evidence="4 9" id="KW-0547">Nucleotide-binding</keyword>
<dbReference type="EC" id="6.1.1.19" evidence="9"/>
<dbReference type="InterPro" id="IPR036695">
    <property type="entry name" value="Arg-tRNA-synth_N_sf"/>
</dbReference>
<dbReference type="SMART" id="SM00836">
    <property type="entry name" value="DALR_1"/>
    <property type="match status" value="1"/>
</dbReference>
<protein>
    <recommendedName>
        <fullName evidence="9">Arginine--tRNA ligase</fullName>
        <ecNumber evidence="9">6.1.1.19</ecNumber>
    </recommendedName>
    <alternativeName>
        <fullName evidence="9">Arginyl-tRNA synthetase</fullName>
        <shortName evidence="9">ArgRS</shortName>
    </alternativeName>
</protein>
<dbReference type="GO" id="GO:0005524">
    <property type="term" value="F:ATP binding"/>
    <property type="evidence" value="ECO:0007669"/>
    <property type="project" value="UniProtKB-UniRule"/>
</dbReference>
<dbReference type="GO" id="GO:0005737">
    <property type="term" value="C:cytoplasm"/>
    <property type="evidence" value="ECO:0007669"/>
    <property type="project" value="UniProtKB-SubCell"/>
</dbReference>
<proteinExistence type="inferred from homology"/>
<dbReference type="HAMAP" id="MF_00123">
    <property type="entry name" value="Arg_tRNA_synth"/>
    <property type="match status" value="1"/>
</dbReference>
<evidence type="ECO:0000256" key="7">
    <source>
        <dbReference type="ARBA" id="ARBA00023146"/>
    </source>
</evidence>
<evidence type="ECO:0000256" key="4">
    <source>
        <dbReference type="ARBA" id="ARBA00022741"/>
    </source>
</evidence>
<dbReference type="PANTHER" id="PTHR11956">
    <property type="entry name" value="ARGINYL-TRNA SYNTHETASE"/>
    <property type="match status" value="1"/>
</dbReference>
<evidence type="ECO:0000259" key="12">
    <source>
        <dbReference type="SMART" id="SM01016"/>
    </source>
</evidence>
<dbReference type="Gene3D" id="3.40.50.620">
    <property type="entry name" value="HUPs"/>
    <property type="match status" value="1"/>
</dbReference>
<comment type="similarity">
    <text evidence="1 9 10">Belongs to the class-I aminoacyl-tRNA synthetase family.</text>
</comment>
<dbReference type="InterPro" id="IPR014729">
    <property type="entry name" value="Rossmann-like_a/b/a_fold"/>
</dbReference>
<dbReference type="Gene3D" id="1.10.730.10">
    <property type="entry name" value="Isoleucyl-tRNA Synthetase, Domain 1"/>
    <property type="match status" value="1"/>
</dbReference>
<dbReference type="InterPro" id="IPR001412">
    <property type="entry name" value="aa-tRNA-synth_I_CS"/>
</dbReference>
<accession>A0A1H3HJC6</accession>
<dbReference type="InterPro" id="IPR001278">
    <property type="entry name" value="Arg-tRNA-ligase"/>
</dbReference>
<dbReference type="InterPro" id="IPR035684">
    <property type="entry name" value="ArgRS_core"/>
</dbReference>
<keyword evidence="3 9" id="KW-0436">Ligase</keyword>
<evidence type="ECO:0000313" key="13">
    <source>
        <dbReference type="EMBL" id="SDY14769.1"/>
    </source>
</evidence>